<reference evidence="1" key="1">
    <citation type="journal article" date="2021" name="PeerJ">
        <title>Extensive microbial diversity within the chicken gut microbiome revealed by metagenomics and culture.</title>
        <authorList>
            <person name="Gilroy R."/>
            <person name="Ravi A."/>
            <person name="Getino M."/>
            <person name="Pursley I."/>
            <person name="Horton D.L."/>
            <person name="Alikhan N.F."/>
            <person name="Baker D."/>
            <person name="Gharbi K."/>
            <person name="Hall N."/>
            <person name="Watson M."/>
            <person name="Adriaenssens E.M."/>
            <person name="Foster-Nyarko E."/>
            <person name="Jarju S."/>
            <person name="Secka A."/>
            <person name="Antonio M."/>
            <person name="Oren A."/>
            <person name="Chaudhuri R.R."/>
            <person name="La Ragione R."/>
            <person name="Hildebrand F."/>
            <person name="Pallen M.J."/>
        </authorList>
    </citation>
    <scope>NUCLEOTIDE SEQUENCE</scope>
    <source>
        <strain evidence="1">CHK188-5543</strain>
    </source>
</reference>
<organism evidence="1 2">
    <name type="scientific">Candidatus Anaerotruncus excrementipullorum</name>
    <dbReference type="NCBI Taxonomy" id="2838465"/>
    <lineage>
        <taxon>Bacteria</taxon>
        <taxon>Bacillati</taxon>
        <taxon>Bacillota</taxon>
        <taxon>Clostridia</taxon>
        <taxon>Eubacteriales</taxon>
        <taxon>Oscillospiraceae</taxon>
        <taxon>Anaerotruncus</taxon>
    </lineage>
</organism>
<reference evidence="1" key="2">
    <citation type="submission" date="2021-04" db="EMBL/GenBank/DDBJ databases">
        <authorList>
            <person name="Gilroy R."/>
        </authorList>
    </citation>
    <scope>NUCLEOTIDE SEQUENCE</scope>
    <source>
        <strain evidence="1">CHK188-5543</strain>
    </source>
</reference>
<gene>
    <name evidence="1" type="ORF">H9736_07715</name>
</gene>
<dbReference type="Proteomes" id="UP000886800">
    <property type="component" value="Unassembled WGS sequence"/>
</dbReference>
<proteinExistence type="predicted"/>
<sequence>MGLNSEPLHGDNPLLELIDRGLSALEAGEAPDLTLEELAQACQQVQEEDTK</sequence>
<comment type="caution">
    <text evidence="1">The sequence shown here is derived from an EMBL/GenBank/DDBJ whole genome shotgun (WGS) entry which is preliminary data.</text>
</comment>
<dbReference type="AlphaFoldDB" id="A0A9D1WSR4"/>
<name>A0A9D1WSR4_9FIRM</name>
<evidence type="ECO:0000313" key="1">
    <source>
        <dbReference type="EMBL" id="HIX66120.1"/>
    </source>
</evidence>
<protein>
    <submittedName>
        <fullName evidence="1">Uncharacterized protein</fullName>
    </submittedName>
</protein>
<dbReference type="EMBL" id="DXES01000166">
    <property type="protein sequence ID" value="HIX66120.1"/>
    <property type="molecule type" value="Genomic_DNA"/>
</dbReference>
<accession>A0A9D1WSR4</accession>
<evidence type="ECO:0000313" key="2">
    <source>
        <dbReference type="Proteomes" id="UP000886800"/>
    </source>
</evidence>